<dbReference type="SFLD" id="SFLDG01168">
    <property type="entry name" value="Ferric_reductase_subgroup_(FRE"/>
    <property type="match status" value="1"/>
</dbReference>
<dbReference type="PANTHER" id="PTHR11972:SF69">
    <property type="entry name" value="FERRIC REDUCTION OXIDASE 6-RELATED"/>
    <property type="match status" value="1"/>
</dbReference>
<feature type="signal peptide" evidence="7">
    <location>
        <begin position="1"/>
        <end position="23"/>
    </location>
</feature>
<evidence type="ECO:0000256" key="4">
    <source>
        <dbReference type="ARBA" id="ARBA00023002"/>
    </source>
</evidence>
<feature type="transmembrane region" description="Helical" evidence="6">
    <location>
        <begin position="302"/>
        <end position="326"/>
    </location>
</feature>
<dbReference type="CDD" id="cd06186">
    <property type="entry name" value="NOX_Duox_like_FAD_NADP"/>
    <property type="match status" value="1"/>
</dbReference>
<feature type="transmembrane region" description="Helical" evidence="6">
    <location>
        <begin position="275"/>
        <end position="296"/>
    </location>
</feature>
<dbReference type="GeneID" id="20806080"/>
<evidence type="ECO:0000313" key="9">
    <source>
        <dbReference type="EMBL" id="ETV83333.1"/>
    </source>
</evidence>
<keyword evidence="3 6" id="KW-1133">Transmembrane helix</keyword>
<evidence type="ECO:0000256" key="5">
    <source>
        <dbReference type="ARBA" id="ARBA00023136"/>
    </source>
</evidence>
<dbReference type="InterPro" id="IPR013112">
    <property type="entry name" value="FAD-bd_8"/>
</dbReference>
<name>W4GWN9_APHAT</name>
<dbReference type="Pfam" id="PF08022">
    <property type="entry name" value="FAD_binding_8"/>
    <property type="match status" value="1"/>
</dbReference>
<dbReference type="PROSITE" id="PS50836">
    <property type="entry name" value="DOMON"/>
    <property type="match status" value="1"/>
</dbReference>
<protein>
    <recommendedName>
        <fullName evidence="8">DOMON domain-containing protein</fullName>
    </recommendedName>
</protein>
<dbReference type="Gene3D" id="3.40.50.80">
    <property type="entry name" value="Nucleotide-binding domain of ferredoxin-NADP reductase (FNR) module"/>
    <property type="match status" value="1"/>
</dbReference>
<evidence type="ECO:0000256" key="1">
    <source>
        <dbReference type="ARBA" id="ARBA00004141"/>
    </source>
</evidence>
<dbReference type="InterPro" id="IPR050369">
    <property type="entry name" value="RBOH/FRE"/>
</dbReference>
<dbReference type="OrthoDB" id="167398at2759"/>
<dbReference type="SUPFAM" id="SSF52343">
    <property type="entry name" value="Ferredoxin reductase-like, C-terminal NADP-linked domain"/>
    <property type="match status" value="1"/>
</dbReference>
<evidence type="ECO:0000256" key="7">
    <source>
        <dbReference type="SAM" id="SignalP"/>
    </source>
</evidence>
<feature type="chain" id="PRO_5004841535" description="DOMON domain-containing protein" evidence="7">
    <location>
        <begin position="24"/>
        <end position="719"/>
    </location>
</feature>
<keyword evidence="4" id="KW-0560">Oxidoreductase</keyword>
<dbReference type="AlphaFoldDB" id="W4GWN9"/>
<dbReference type="GO" id="GO:0016491">
    <property type="term" value="F:oxidoreductase activity"/>
    <property type="evidence" value="ECO:0007669"/>
    <property type="project" value="UniProtKB-KW"/>
</dbReference>
<dbReference type="InterPro" id="IPR013121">
    <property type="entry name" value="Fe_red_NAD-bd_6"/>
</dbReference>
<comment type="subcellular location">
    <subcellularLocation>
        <location evidence="1">Membrane</location>
        <topology evidence="1">Multi-pass membrane protein</topology>
    </subcellularLocation>
</comment>
<dbReference type="EMBL" id="KI913120">
    <property type="protein sequence ID" value="ETV83333.1"/>
    <property type="molecule type" value="Genomic_DNA"/>
</dbReference>
<gene>
    <name evidence="9" type="ORF">H257_04084</name>
</gene>
<dbReference type="RefSeq" id="XP_009826763.1">
    <property type="nucleotide sequence ID" value="XM_009828461.1"/>
</dbReference>
<proteinExistence type="predicted"/>
<organism evidence="9">
    <name type="scientific">Aphanomyces astaci</name>
    <name type="common">Crayfish plague agent</name>
    <dbReference type="NCBI Taxonomy" id="112090"/>
    <lineage>
        <taxon>Eukaryota</taxon>
        <taxon>Sar</taxon>
        <taxon>Stramenopiles</taxon>
        <taxon>Oomycota</taxon>
        <taxon>Saprolegniomycetes</taxon>
        <taxon>Saprolegniales</taxon>
        <taxon>Verrucalvaceae</taxon>
        <taxon>Aphanomyces</taxon>
    </lineage>
</organism>
<dbReference type="GO" id="GO:0005886">
    <property type="term" value="C:plasma membrane"/>
    <property type="evidence" value="ECO:0007669"/>
    <property type="project" value="TreeGrafter"/>
</dbReference>
<evidence type="ECO:0000256" key="3">
    <source>
        <dbReference type="ARBA" id="ARBA00022989"/>
    </source>
</evidence>
<feature type="transmembrane region" description="Helical" evidence="6">
    <location>
        <begin position="436"/>
        <end position="454"/>
    </location>
</feature>
<dbReference type="InterPro" id="IPR045266">
    <property type="entry name" value="DOH_DOMON"/>
</dbReference>
<feature type="domain" description="DOMON" evidence="8">
    <location>
        <begin position="53"/>
        <end position="173"/>
    </location>
</feature>
<evidence type="ECO:0000256" key="6">
    <source>
        <dbReference type="SAM" id="Phobius"/>
    </source>
</evidence>
<feature type="transmembrane region" description="Helical" evidence="6">
    <location>
        <begin position="412"/>
        <end position="430"/>
    </location>
</feature>
<dbReference type="CDD" id="cd09631">
    <property type="entry name" value="DOMON_DOH"/>
    <property type="match status" value="1"/>
</dbReference>
<reference evidence="9" key="1">
    <citation type="submission" date="2013-12" db="EMBL/GenBank/DDBJ databases">
        <title>The Genome Sequence of Aphanomyces astaci APO3.</title>
        <authorList>
            <consortium name="The Broad Institute Genomics Platform"/>
            <person name="Russ C."/>
            <person name="Tyler B."/>
            <person name="van West P."/>
            <person name="Dieguez-Uribeondo J."/>
            <person name="Young S.K."/>
            <person name="Zeng Q."/>
            <person name="Gargeya S."/>
            <person name="Fitzgerald M."/>
            <person name="Abouelleil A."/>
            <person name="Alvarado L."/>
            <person name="Chapman S.B."/>
            <person name="Gainer-Dewar J."/>
            <person name="Goldberg J."/>
            <person name="Griggs A."/>
            <person name="Gujja S."/>
            <person name="Hansen M."/>
            <person name="Howarth C."/>
            <person name="Imamovic A."/>
            <person name="Ireland A."/>
            <person name="Larimer J."/>
            <person name="McCowan C."/>
            <person name="Murphy C."/>
            <person name="Pearson M."/>
            <person name="Poon T.W."/>
            <person name="Priest M."/>
            <person name="Roberts A."/>
            <person name="Saif S."/>
            <person name="Shea T."/>
            <person name="Sykes S."/>
            <person name="Wortman J."/>
            <person name="Nusbaum C."/>
            <person name="Birren B."/>
        </authorList>
    </citation>
    <scope>NUCLEOTIDE SEQUENCE [LARGE SCALE GENOMIC DNA]</scope>
    <source>
        <strain evidence="9">APO3</strain>
    </source>
</reference>
<dbReference type="VEuPathDB" id="FungiDB:H257_04084"/>
<feature type="transmembrane region" description="Helical" evidence="6">
    <location>
        <begin position="347"/>
        <end position="366"/>
    </location>
</feature>
<evidence type="ECO:0000256" key="2">
    <source>
        <dbReference type="ARBA" id="ARBA00022692"/>
    </source>
</evidence>
<keyword evidence="7" id="KW-0732">Signal</keyword>
<accession>W4GWN9</accession>
<dbReference type="Pfam" id="PF08030">
    <property type="entry name" value="NAD_binding_6"/>
    <property type="match status" value="1"/>
</dbReference>
<dbReference type="PANTHER" id="PTHR11972">
    <property type="entry name" value="NADPH OXIDASE"/>
    <property type="match status" value="1"/>
</dbReference>
<dbReference type="Pfam" id="PF01794">
    <property type="entry name" value="Ferric_reduct"/>
    <property type="match status" value="1"/>
</dbReference>
<dbReference type="InterPro" id="IPR013130">
    <property type="entry name" value="Fe3_Rdtase_TM_dom"/>
</dbReference>
<dbReference type="SFLD" id="SFLDS00052">
    <property type="entry name" value="Ferric_Reductase_Domain"/>
    <property type="match status" value="1"/>
</dbReference>
<feature type="transmembrane region" description="Helical" evidence="6">
    <location>
        <begin position="386"/>
        <end position="405"/>
    </location>
</feature>
<dbReference type="STRING" id="112090.W4GWN9"/>
<sequence>MRSRLLAWLFVTAYSLLPHGLAATNTTTVPSTSSNGSACADPLFPLQSTVAVGPMTMRSLVKGANVCIQVYFQRATAKWVSVAITKSTKMVTSPANNAVVFETAGATTKLYVMKGYTSNTVPLQSSQASMNVSQSSMVNGLISFTFERTLASGSVYDVAINPTVASTVQWAYADRAWPAVHTKDGSVKVLFASTTGQDTKGTTALSLSDPSSSMKYSTALISAIILTTMILLGLVVTNSSGKWTTVVTLRAICAPAKQHPTFFLSWMQDIKLGEAVVVGVYVGGLVAVGATVTSAFPSAPLARLASLVAGHVALVSLMFLMLPVARGQHWERIFGTSHERIVKFHRWLGRLCVVASTVHFLVLWLVQEVDVLVTDEYGSQDAVPLFGFVAFVAFASLSLLAHSFVRRACYELFYYYHRVAAVVGLVFVMLHSPSCLYAMIFPATVYAVTALFRLGAYWNKITAIATTHGANSALVILPRTCETAKWVMEANPCAFFWVNVPSVSTLEWHPYSAIVTPDGESMAFCIKASSGAKSTSDSPSRSFGDKLVQLVAESRAGTVDVVLDGPYGHPVINFDKQTYDSVVLIAGGVGITPLLSFVNRCHVHKHDSNRGLALHLHWTVRTPDDLLVASEVMFPLPPNVKATFYVTTAETNGAVQCHTGDYVAYHGGKLVLDEVLNVERYALHDKVAVMACGPPGLVQEAQWYSHKCRFDFHKEVFLF</sequence>
<feature type="transmembrane region" description="Helical" evidence="6">
    <location>
        <begin position="216"/>
        <end position="236"/>
    </location>
</feature>
<dbReference type="InterPro" id="IPR005018">
    <property type="entry name" value="DOMON_domain"/>
</dbReference>
<evidence type="ECO:0000259" key="8">
    <source>
        <dbReference type="PROSITE" id="PS50836"/>
    </source>
</evidence>
<keyword evidence="5 6" id="KW-0472">Membrane</keyword>
<dbReference type="InterPro" id="IPR039261">
    <property type="entry name" value="FNR_nucleotide-bd"/>
</dbReference>
<keyword evidence="2 6" id="KW-0812">Transmembrane</keyword>